<dbReference type="Gene3D" id="3.100.10.10">
    <property type="match status" value="1"/>
</dbReference>
<protein>
    <recommendedName>
        <fullName evidence="6">Large ribosomal subunit protein uL15/eL18 domain-containing protein</fullName>
    </recommendedName>
</protein>
<evidence type="ECO:0000313" key="7">
    <source>
        <dbReference type="EMBL" id="CAH0368316.1"/>
    </source>
</evidence>
<feature type="compositionally biased region" description="Low complexity" evidence="5">
    <location>
        <begin position="1"/>
        <end position="24"/>
    </location>
</feature>
<dbReference type="Pfam" id="PF00828">
    <property type="entry name" value="Ribosomal_L27A"/>
    <property type="match status" value="1"/>
</dbReference>
<keyword evidence="3 4" id="KW-0687">Ribonucleoprotein</keyword>
<dbReference type="OrthoDB" id="361383at2759"/>
<dbReference type="SUPFAM" id="SSF52080">
    <property type="entry name" value="Ribosomal proteins L15p and L18e"/>
    <property type="match status" value="1"/>
</dbReference>
<keyword evidence="8" id="KW-1185">Reference proteome</keyword>
<dbReference type="GO" id="GO:0003735">
    <property type="term" value="F:structural constituent of ribosome"/>
    <property type="evidence" value="ECO:0007669"/>
    <property type="project" value="InterPro"/>
</dbReference>
<feature type="domain" description="Large ribosomal subunit protein uL15/eL18" evidence="6">
    <location>
        <begin position="103"/>
        <end position="181"/>
    </location>
</feature>
<reference evidence="7" key="1">
    <citation type="submission" date="2021-11" db="EMBL/GenBank/DDBJ databases">
        <authorList>
            <consortium name="Genoscope - CEA"/>
            <person name="William W."/>
        </authorList>
    </citation>
    <scope>NUCLEOTIDE SEQUENCE</scope>
</reference>
<evidence type="ECO:0000259" key="6">
    <source>
        <dbReference type="Pfam" id="PF00828"/>
    </source>
</evidence>
<proteinExistence type="inferred from homology"/>
<feature type="region of interest" description="Disordered" evidence="5">
    <location>
        <begin position="1"/>
        <end position="85"/>
    </location>
</feature>
<comment type="caution">
    <text evidence="7">The sequence shown here is derived from an EMBL/GenBank/DDBJ whole genome shotgun (WGS) entry which is preliminary data.</text>
</comment>
<keyword evidence="2 4" id="KW-0689">Ribosomal protein</keyword>
<organism evidence="7 8">
    <name type="scientific">Pelagomonas calceolata</name>
    <dbReference type="NCBI Taxonomy" id="35677"/>
    <lineage>
        <taxon>Eukaryota</taxon>
        <taxon>Sar</taxon>
        <taxon>Stramenopiles</taxon>
        <taxon>Ochrophyta</taxon>
        <taxon>Pelagophyceae</taxon>
        <taxon>Pelagomonadales</taxon>
        <taxon>Pelagomonadaceae</taxon>
        <taxon>Pelagomonas</taxon>
    </lineage>
</organism>
<gene>
    <name evidence="7" type="ORF">PECAL_2P13770</name>
</gene>
<dbReference type="PROSITE" id="PS00475">
    <property type="entry name" value="RIBOSOMAL_L15"/>
    <property type="match status" value="1"/>
</dbReference>
<evidence type="ECO:0000256" key="5">
    <source>
        <dbReference type="SAM" id="MobiDB-lite"/>
    </source>
</evidence>
<dbReference type="Proteomes" id="UP000789595">
    <property type="component" value="Unassembled WGS sequence"/>
</dbReference>
<dbReference type="AlphaFoldDB" id="A0A8J2SDD0"/>
<evidence type="ECO:0000256" key="2">
    <source>
        <dbReference type="ARBA" id="ARBA00022980"/>
    </source>
</evidence>
<sequence length="253" mass="27207">MHLFARAGRAAALRTRPARALSSAEPPMALNDLAPNPGSNKRPKIRVGRGIGSGKGKTAGRGHKGTKARQGGSVRPGFAGGQTPLHKALPKVGFTSRREAFDVVNVGSLQKWIENGRLEPSDTEMLTMRDLNTSGLVNLKGSTAGVKLLGEGEITSSVHIEVSRASASAIKAVEDAGGTVTCAHYNRLALRALLKPHKFEQMPRRARPPPRLMRYYVSDEKRGEYSPLVQLRNRRLGLRRRGAGHAAKAMGGE</sequence>
<feature type="compositionally biased region" description="Basic residues" evidence="5">
    <location>
        <begin position="58"/>
        <end position="67"/>
    </location>
</feature>
<name>A0A8J2SDD0_9STRA</name>
<dbReference type="HAMAP" id="MF_01341">
    <property type="entry name" value="Ribosomal_uL15"/>
    <property type="match status" value="1"/>
</dbReference>
<dbReference type="GO" id="GO:0006412">
    <property type="term" value="P:translation"/>
    <property type="evidence" value="ECO:0007669"/>
    <property type="project" value="InterPro"/>
</dbReference>
<dbReference type="PANTHER" id="PTHR12934:SF11">
    <property type="entry name" value="LARGE RIBOSOMAL SUBUNIT PROTEIN UL15M"/>
    <property type="match status" value="1"/>
</dbReference>
<accession>A0A8J2SDD0</accession>
<dbReference type="NCBIfam" id="TIGR01071">
    <property type="entry name" value="rplO_bact"/>
    <property type="match status" value="1"/>
</dbReference>
<evidence type="ECO:0000256" key="3">
    <source>
        <dbReference type="ARBA" id="ARBA00023274"/>
    </source>
</evidence>
<dbReference type="GO" id="GO:0015934">
    <property type="term" value="C:large ribosomal subunit"/>
    <property type="evidence" value="ECO:0007669"/>
    <property type="project" value="InterPro"/>
</dbReference>
<dbReference type="InterPro" id="IPR005749">
    <property type="entry name" value="Ribosomal_uL15_bac-type"/>
</dbReference>
<dbReference type="PANTHER" id="PTHR12934">
    <property type="entry name" value="50S RIBOSOMAL PROTEIN L15"/>
    <property type="match status" value="1"/>
</dbReference>
<dbReference type="InterPro" id="IPR030878">
    <property type="entry name" value="Ribosomal_uL15"/>
</dbReference>
<evidence type="ECO:0000256" key="4">
    <source>
        <dbReference type="RuleBase" id="RU003888"/>
    </source>
</evidence>
<dbReference type="InterPro" id="IPR001196">
    <property type="entry name" value="Ribosomal_uL15_CS"/>
</dbReference>
<evidence type="ECO:0000313" key="8">
    <source>
        <dbReference type="Proteomes" id="UP000789595"/>
    </source>
</evidence>
<comment type="similarity">
    <text evidence="1 4">Belongs to the universal ribosomal protein uL15 family.</text>
</comment>
<dbReference type="EMBL" id="CAKKNE010000002">
    <property type="protein sequence ID" value="CAH0368316.1"/>
    <property type="molecule type" value="Genomic_DNA"/>
</dbReference>
<dbReference type="InterPro" id="IPR021131">
    <property type="entry name" value="Ribosomal_uL15/eL18"/>
</dbReference>
<evidence type="ECO:0000256" key="1">
    <source>
        <dbReference type="ARBA" id="ARBA00007320"/>
    </source>
</evidence>
<dbReference type="InterPro" id="IPR036227">
    <property type="entry name" value="Ribosomal_uL15/eL18_sf"/>
</dbReference>